<name>A0A6A6UTZ9_9PEZI</name>
<accession>A0A6A6UTZ9</accession>
<feature type="compositionally biased region" description="Polar residues" evidence="1">
    <location>
        <begin position="393"/>
        <end position="413"/>
    </location>
</feature>
<sequence length="802" mass="88585">MSELKEEPEDVDNIEKALHKYHDHSVMDLSIPGAYHNSPEQPSSPVQASHIIYPAEASSTQGPLIEDTVEDEIVTAIHSAPEKRSHRSKTQYRLAHPPPATIRKQDKCRSKVLFQLQSLSNSRFHKPAYEVAPLSRFDDCNRVGSRLRRLGKGKVNIVIDDLVVLKSSDYQTPSATAEPVDLPDSRDVLGIISPLPFEAGQPIGRVKIILDDAVWHGTPLPDGKYDLKPNGTEQCGGRWYIPKSQRTKFAENDSKPGDDLKFYFAAMLQQTKKHPTLASLTKSHLDVYDSYTLAASSNEEAISPLAISPQPQDMDLTADLSGSSTREPVPLDDLHRRLVIVSSFWIMLREGWSSNYTFPTTPAPQSSSVNPPPATRSLSVAFSETPSLKDRQSNASKASSITSEHQPSSCRSSLRSIKIDHTGNAAKRLSLPAFTFGRSSPLGRSSIDAHDFPASISLDRTRSSSPSIDPLQIDMLPMQSKVKNNPTLTVDTVNIPTIDPTAQFRHLLDLETPNSAIISKSPLSKIESIIRRKSTNHNSPAEIPSRRRSRSISWNWNLSKPKTPIREPVPELSLVMGLSNTPVIVDSTETPHAQPITHLDNESLALTVSTATSNGEEEDSLISADDCLEEKCHSHEDLAEVTEPESTVVDNDLDATLVSEHDDCLAYNRESQTHANHTVMPSPLALEMDDRRSSTGSSDLEEFTFGTPYWKDFDRIQTRNFVTQAQNFQPAPMSYHEHLVPAGLKENIIPVGTSPVSTAPFSTMEEENSAVQKVEADSTETKGWFTGLRRSVHRRRGGSFSG</sequence>
<feature type="region of interest" description="Disordered" evidence="1">
    <location>
        <begin position="308"/>
        <end position="327"/>
    </location>
</feature>
<dbReference type="AlphaFoldDB" id="A0A6A6UTZ9"/>
<gene>
    <name evidence="2" type="ORF">BT63DRAFT_409038</name>
</gene>
<proteinExistence type="predicted"/>
<organism evidence="2 3">
    <name type="scientific">Microthyrium microscopicum</name>
    <dbReference type="NCBI Taxonomy" id="703497"/>
    <lineage>
        <taxon>Eukaryota</taxon>
        <taxon>Fungi</taxon>
        <taxon>Dikarya</taxon>
        <taxon>Ascomycota</taxon>
        <taxon>Pezizomycotina</taxon>
        <taxon>Dothideomycetes</taxon>
        <taxon>Dothideomycetes incertae sedis</taxon>
        <taxon>Microthyriales</taxon>
        <taxon>Microthyriaceae</taxon>
        <taxon>Microthyrium</taxon>
    </lineage>
</organism>
<evidence type="ECO:0000313" key="2">
    <source>
        <dbReference type="EMBL" id="KAF2674901.1"/>
    </source>
</evidence>
<protein>
    <submittedName>
        <fullName evidence="2">Uncharacterized protein</fullName>
    </submittedName>
</protein>
<evidence type="ECO:0000313" key="3">
    <source>
        <dbReference type="Proteomes" id="UP000799302"/>
    </source>
</evidence>
<feature type="compositionally biased region" description="Polar residues" evidence="1">
    <location>
        <begin position="376"/>
        <end position="386"/>
    </location>
</feature>
<dbReference type="Proteomes" id="UP000799302">
    <property type="component" value="Unassembled WGS sequence"/>
</dbReference>
<evidence type="ECO:0000256" key="1">
    <source>
        <dbReference type="SAM" id="MobiDB-lite"/>
    </source>
</evidence>
<keyword evidence="3" id="KW-1185">Reference proteome</keyword>
<feature type="region of interest" description="Disordered" evidence="1">
    <location>
        <begin position="361"/>
        <end position="413"/>
    </location>
</feature>
<dbReference type="EMBL" id="MU004230">
    <property type="protein sequence ID" value="KAF2674901.1"/>
    <property type="molecule type" value="Genomic_DNA"/>
</dbReference>
<reference evidence="2" key="1">
    <citation type="journal article" date="2020" name="Stud. Mycol.">
        <title>101 Dothideomycetes genomes: a test case for predicting lifestyles and emergence of pathogens.</title>
        <authorList>
            <person name="Haridas S."/>
            <person name="Albert R."/>
            <person name="Binder M."/>
            <person name="Bloem J."/>
            <person name="Labutti K."/>
            <person name="Salamov A."/>
            <person name="Andreopoulos B."/>
            <person name="Baker S."/>
            <person name="Barry K."/>
            <person name="Bills G."/>
            <person name="Bluhm B."/>
            <person name="Cannon C."/>
            <person name="Castanera R."/>
            <person name="Culley D."/>
            <person name="Daum C."/>
            <person name="Ezra D."/>
            <person name="Gonzalez J."/>
            <person name="Henrissat B."/>
            <person name="Kuo A."/>
            <person name="Liang C."/>
            <person name="Lipzen A."/>
            <person name="Lutzoni F."/>
            <person name="Magnuson J."/>
            <person name="Mondo S."/>
            <person name="Nolan M."/>
            <person name="Ohm R."/>
            <person name="Pangilinan J."/>
            <person name="Park H.-J."/>
            <person name="Ramirez L."/>
            <person name="Alfaro M."/>
            <person name="Sun H."/>
            <person name="Tritt A."/>
            <person name="Yoshinaga Y."/>
            <person name="Zwiers L.-H."/>
            <person name="Turgeon B."/>
            <person name="Goodwin S."/>
            <person name="Spatafora J."/>
            <person name="Crous P."/>
            <person name="Grigoriev I."/>
        </authorList>
    </citation>
    <scope>NUCLEOTIDE SEQUENCE</scope>
    <source>
        <strain evidence="2">CBS 115976</strain>
    </source>
</reference>
<dbReference type="OrthoDB" id="5404323at2759"/>